<dbReference type="Proteomes" id="UP000762676">
    <property type="component" value="Unassembled WGS sequence"/>
</dbReference>
<evidence type="ECO:0000313" key="2">
    <source>
        <dbReference type="EMBL" id="GFS06407.1"/>
    </source>
</evidence>
<reference evidence="2 3" key="1">
    <citation type="journal article" date="2021" name="Elife">
        <title>Chloroplast acquisition without the gene transfer in kleptoplastic sea slugs, Plakobranchus ocellatus.</title>
        <authorList>
            <person name="Maeda T."/>
            <person name="Takahashi S."/>
            <person name="Yoshida T."/>
            <person name="Shimamura S."/>
            <person name="Takaki Y."/>
            <person name="Nagai Y."/>
            <person name="Toyoda A."/>
            <person name="Suzuki Y."/>
            <person name="Arimoto A."/>
            <person name="Ishii H."/>
            <person name="Satoh N."/>
            <person name="Nishiyama T."/>
            <person name="Hasebe M."/>
            <person name="Maruyama T."/>
            <person name="Minagawa J."/>
            <person name="Obokata J."/>
            <person name="Shigenobu S."/>
        </authorList>
    </citation>
    <scope>NUCLEOTIDE SEQUENCE [LARGE SCALE GENOMIC DNA]</scope>
</reference>
<name>A0AAV4I7Y9_9GAST</name>
<dbReference type="EMBL" id="BMAT01002420">
    <property type="protein sequence ID" value="GFS06407.1"/>
    <property type="molecule type" value="Genomic_DNA"/>
</dbReference>
<dbReference type="AlphaFoldDB" id="A0AAV4I7Y9"/>
<evidence type="ECO:0000313" key="3">
    <source>
        <dbReference type="Proteomes" id="UP000762676"/>
    </source>
</evidence>
<comment type="caution">
    <text evidence="2">The sequence shown here is derived from an EMBL/GenBank/DDBJ whole genome shotgun (WGS) entry which is preliminary data.</text>
</comment>
<evidence type="ECO:0000256" key="1">
    <source>
        <dbReference type="SAM" id="MobiDB-lite"/>
    </source>
</evidence>
<feature type="compositionally biased region" description="Acidic residues" evidence="1">
    <location>
        <begin position="41"/>
        <end position="65"/>
    </location>
</feature>
<gene>
    <name evidence="2" type="ORF">ElyMa_001222700</name>
</gene>
<proteinExistence type="predicted"/>
<organism evidence="2 3">
    <name type="scientific">Elysia marginata</name>
    <dbReference type="NCBI Taxonomy" id="1093978"/>
    <lineage>
        <taxon>Eukaryota</taxon>
        <taxon>Metazoa</taxon>
        <taxon>Spiralia</taxon>
        <taxon>Lophotrochozoa</taxon>
        <taxon>Mollusca</taxon>
        <taxon>Gastropoda</taxon>
        <taxon>Heterobranchia</taxon>
        <taxon>Euthyneura</taxon>
        <taxon>Panpulmonata</taxon>
        <taxon>Sacoglossa</taxon>
        <taxon>Placobranchoidea</taxon>
        <taxon>Plakobranchidae</taxon>
        <taxon>Elysia</taxon>
    </lineage>
</organism>
<accession>A0AAV4I7Y9</accession>
<keyword evidence="3" id="KW-1185">Reference proteome</keyword>
<sequence>MSGEGALPHSQSIWDCPVSPRGQKLSESDNAGRIDDYVGIDTDDDGGNDTDDDGGNVTDDDDDGDNPGSPLGSNREPGLQKRAALHGRRMAKASRPHTQVSLSLGSLSLSGHSHCRLTASQYRSRQTARSVKYQQRQGFFSHGQVVTDCQDSLVHTDHSLMSH</sequence>
<feature type="compositionally biased region" description="Basic residues" evidence="1">
    <location>
        <begin position="83"/>
        <end position="95"/>
    </location>
</feature>
<feature type="region of interest" description="Disordered" evidence="1">
    <location>
        <begin position="1"/>
        <end position="99"/>
    </location>
</feature>
<protein>
    <submittedName>
        <fullName evidence="2">Uncharacterized protein</fullName>
    </submittedName>
</protein>
<feature type="compositionally biased region" description="Basic and acidic residues" evidence="1">
    <location>
        <begin position="24"/>
        <end position="36"/>
    </location>
</feature>